<protein>
    <recommendedName>
        <fullName evidence="1 3">chorismate mutase</fullName>
        <ecNumber evidence="1 3">5.4.99.5</ecNumber>
    </recommendedName>
</protein>
<dbReference type="InterPro" id="IPR035959">
    <property type="entry name" value="RutC-like_sf"/>
</dbReference>
<feature type="binding site" evidence="2">
    <location>
        <position position="90"/>
    </location>
    <ligand>
        <name>prephenate</name>
        <dbReference type="ChEBI" id="CHEBI:29934"/>
    </ligand>
</feature>
<reference evidence="4 5" key="1">
    <citation type="submission" date="2018-12" db="EMBL/GenBank/DDBJ databases">
        <title>Bacillus ochoae sp. nov., Paenibacillus whitsoniae sp. nov., Paenibacillus spiritus sp. nov. Isolated from the Mars Exploration Rover during spacecraft assembly.</title>
        <authorList>
            <person name="Seuylemezian A."/>
            <person name="Vaishampayan P."/>
        </authorList>
    </citation>
    <scope>NUCLEOTIDE SEQUENCE [LARGE SCALE GENOMIC DNA]</scope>
    <source>
        <strain evidence="4 5">MER 54</strain>
    </source>
</reference>
<dbReference type="InterPro" id="IPR008243">
    <property type="entry name" value="Chorismate_mutase_AroH"/>
</dbReference>
<dbReference type="PROSITE" id="PS51167">
    <property type="entry name" value="CHORISMATE_MUT_1"/>
    <property type="match status" value="1"/>
</dbReference>
<dbReference type="EC" id="5.4.99.5" evidence="1 3"/>
<dbReference type="EMBL" id="RXHU01000018">
    <property type="protein sequence ID" value="RTE10454.1"/>
    <property type="molecule type" value="Genomic_DNA"/>
</dbReference>
<dbReference type="PANTHER" id="PTHR21164:SF0">
    <property type="entry name" value="CHORISMATE MUTASE AROH"/>
    <property type="match status" value="1"/>
</dbReference>
<dbReference type="GO" id="GO:0046417">
    <property type="term" value="P:chorismate metabolic process"/>
    <property type="evidence" value="ECO:0007669"/>
    <property type="project" value="TreeGrafter"/>
</dbReference>
<keyword evidence="5" id="KW-1185">Reference proteome</keyword>
<dbReference type="PANTHER" id="PTHR21164">
    <property type="entry name" value="CHORISMATE MUTASE"/>
    <property type="match status" value="1"/>
</dbReference>
<keyword evidence="2 3" id="KW-0028">Amino-acid biosynthesis</keyword>
<dbReference type="Pfam" id="PF07736">
    <property type="entry name" value="CM_1"/>
    <property type="match status" value="1"/>
</dbReference>
<sequence length="128" mass="13996">MFVRGIRGATTVEHNEADEILQATGELLQAIVEANDFRPEDIASVFITVTADITAIFPAVAIRSLVGWELVPLMCSLEVPVAGALPKCIRLMVQVNTTKTQAEINHIYLKEAKALRPDIVKLTNEAAR</sequence>
<evidence type="ECO:0000313" key="5">
    <source>
        <dbReference type="Proteomes" id="UP000276128"/>
    </source>
</evidence>
<evidence type="ECO:0000256" key="1">
    <source>
        <dbReference type="NCBIfam" id="TIGR01796"/>
    </source>
</evidence>
<proteinExistence type="predicted"/>
<dbReference type="GO" id="GO:0009073">
    <property type="term" value="P:aromatic amino acid family biosynthetic process"/>
    <property type="evidence" value="ECO:0007669"/>
    <property type="project" value="UniProtKB-UniRule"/>
</dbReference>
<dbReference type="GO" id="GO:0004106">
    <property type="term" value="F:chorismate mutase activity"/>
    <property type="evidence" value="ECO:0007669"/>
    <property type="project" value="UniProtKB-UniRule"/>
</dbReference>
<feature type="binding site" evidence="2">
    <location>
        <position position="7"/>
    </location>
    <ligand>
        <name>prephenate</name>
        <dbReference type="ChEBI" id="CHEBI:29934"/>
    </ligand>
</feature>
<dbReference type="Proteomes" id="UP000276128">
    <property type="component" value="Unassembled WGS sequence"/>
</dbReference>
<comment type="catalytic activity">
    <reaction evidence="3">
        <text>chorismate = prephenate</text>
        <dbReference type="Rhea" id="RHEA:13897"/>
        <dbReference type="ChEBI" id="CHEBI:29748"/>
        <dbReference type="ChEBI" id="CHEBI:29934"/>
        <dbReference type="EC" id="5.4.99.5"/>
    </reaction>
</comment>
<evidence type="ECO:0000256" key="3">
    <source>
        <dbReference type="PROSITE-ProRule" id="PRU00514"/>
    </source>
</evidence>
<dbReference type="CDD" id="cd02185">
    <property type="entry name" value="AroH"/>
    <property type="match status" value="1"/>
</dbReference>
<comment type="caution">
    <text evidence="4">The sequence shown here is derived from an EMBL/GenBank/DDBJ whole genome shotgun (WGS) entry which is preliminary data.</text>
</comment>
<dbReference type="Gene3D" id="3.30.1330.40">
    <property type="entry name" value="RutC-like"/>
    <property type="match status" value="1"/>
</dbReference>
<accession>A0A430JHB8</accession>
<evidence type="ECO:0000313" key="4">
    <source>
        <dbReference type="EMBL" id="RTE10454.1"/>
    </source>
</evidence>
<dbReference type="GO" id="GO:0008652">
    <property type="term" value="P:amino acid biosynthetic process"/>
    <property type="evidence" value="ECO:0007669"/>
    <property type="project" value="UniProtKB-UniRule"/>
</dbReference>
<dbReference type="NCBIfam" id="TIGR01796">
    <property type="entry name" value="CM_mono_aroH"/>
    <property type="match status" value="1"/>
</dbReference>
<dbReference type="RefSeq" id="WP_126140536.1">
    <property type="nucleotide sequence ID" value="NZ_RXHU01000018.1"/>
</dbReference>
<keyword evidence="2 3" id="KW-0057">Aromatic amino acid biosynthesis</keyword>
<dbReference type="OrthoDB" id="9802232at2"/>
<name>A0A430JHB8_9BACL</name>
<evidence type="ECO:0000256" key="2">
    <source>
        <dbReference type="PIRSR" id="PIRSR005965-1"/>
    </source>
</evidence>
<dbReference type="AlphaFoldDB" id="A0A430JHB8"/>
<organism evidence="4 5">
    <name type="scientific">Paenibacillus whitsoniae</name>
    <dbReference type="NCBI Taxonomy" id="2496558"/>
    <lineage>
        <taxon>Bacteria</taxon>
        <taxon>Bacillati</taxon>
        <taxon>Bacillota</taxon>
        <taxon>Bacilli</taxon>
        <taxon>Bacillales</taxon>
        <taxon>Paenibacillaceae</taxon>
        <taxon>Paenibacillus</taxon>
    </lineage>
</organism>
<feature type="binding site" evidence="2">
    <location>
        <position position="108"/>
    </location>
    <ligand>
        <name>prephenate</name>
        <dbReference type="ChEBI" id="CHEBI:29934"/>
    </ligand>
</feature>
<dbReference type="SUPFAM" id="SSF55298">
    <property type="entry name" value="YjgF-like"/>
    <property type="match status" value="1"/>
</dbReference>
<dbReference type="UniPathway" id="UPA00120">
    <property type="reaction ID" value="UER00203"/>
</dbReference>
<dbReference type="PIRSF" id="PIRSF005965">
    <property type="entry name" value="Chor_mut_AroH"/>
    <property type="match status" value="1"/>
</dbReference>
<gene>
    <name evidence="4" type="primary">aroH</name>
    <name evidence="4" type="ORF">EJQ19_07245</name>
</gene>
<keyword evidence="3 4" id="KW-0413">Isomerase</keyword>